<evidence type="ECO:0000313" key="1">
    <source>
        <dbReference type="EMBL" id="EKX41548.1"/>
    </source>
</evidence>
<reference evidence="3" key="2">
    <citation type="submission" date="2012-11" db="EMBL/GenBank/DDBJ databases">
        <authorList>
            <person name="Kuo A."/>
            <person name="Curtis B.A."/>
            <person name="Tanifuji G."/>
            <person name="Burki F."/>
            <person name="Gruber A."/>
            <person name="Irimia M."/>
            <person name="Maruyama S."/>
            <person name="Arias M.C."/>
            <person name="Ball S.G."/>
            <person name="Gile G.H."/>
            <person name="Hirakawa Y."/>
            <person name="Hopkins J.F."/>
            <person name="Rensing S.A."/>
            <person name="Schmutz J."/>
            <person name="Symeonidi A."/>
            <person name="Elias M."/>
            <person name="Eveleigh R.J."/>
            <person name="Herman E.K."/>
            <person name="Klute M.J."/>
            <person name="Nakayama T."/>
            <person name="Obornik M."/>
            <person name="Reyes-Prieto A."/>
            <person name="Armbrust E.V."/>
            <person name="Aves S.J."/>
            <person name="Beiko R.G."/>
            <person name="Coutinho P."/>
            <person name="Dacks J.B."/>
            <person name="Durnford D.G."/>
            <person name="Fast N.M."/>
            <person name="Green B.R."/>
            <person name="Grisdale C."/>
            <person name="Hempe F."/>
            <person name="Henrissat B."/>
            <person name="Hoppner M.P."/>
            <person name="Ishida K.-I."/>
            <person name="Kim E."/>
            <person name="Koreny L."/>
            <person name="Kroth P.G."/>
            <person name="Liu Y."/>
            <person name="Malik S.-B."/>
            <person name="Maier U.G."/>
            <person name="McRose D."/>
            <person name="Mock T."/>
            <person name="Neilson J.A."/>
            <person name="Onodera N.T."/>
            <person name="Poole A.M."/>
            <person name="Pritham E.J."/>
            <person name="Richards T.A."/>
            <person name="Rocap G."/>
            <person name="Roy S.W."/>
            <person name="Sarai C."/>
            <person name="Schaack S."/>
            <person name="Shirato S."/>
            <person name="Slamovits C.H."/>
            <person name="Spencer D.F."/>
            <person name="Suzuki S."/>
            <person name="Worden A.Z."/>
            <person name="Zauner S."/>
            <person name="Barry K."/>
            <person name="Bell C."/>
            <person name="Bharti A.K."/>
            <person name="Crow J.A."/>
            <person name="Grimwood J."/>
            <person name="Kramer R."/>
            <person name="Lindquist E."/>
            <person name="Lucas S."/>
            <person name="Salamov A."/>
            <person name="McFadden G.I."/>
            <person name="Lane C.E."/>
            <person name="Keeling P.J."/>
            <person name="Gray M.W."/>
            <person name="Grigoriev I.V."/>
            <person name="Archibald J.M."/>
        </authorList>
    </citation>
    <scope>NUCLEOTIDE SEQUENCE</scope>
    <source>
        <strain evidence="3">CCMP2712</strain>
    </source>
</reference>
<dbReference type="Proteomes" id="UP000011087">
    <property type="component" value="Unassembled WGS sequence"/>
</dbReference>
<evidence type="ECO:0000313" key="3">
    <source>
        <dbReference type="Proteomes" id="UP000011087"/>
    </source>
</evidence>
<reference evidence="1 3" key="1">
    <citation type="journal article" date="2012" name="Nature">
        <title>Algal genomes reveal evolutionary mosaicism and the fate of nucleomorphs.</title>
        <authorList>
            <consortium name="DOE Joint Genome Institute"/>
            <person name="Curtis B.A."/>
            <person name="Tanifuji G."/>
            <person name="Burki F."/>
            <person name="Gruber A."/>
            <person name="Irimia M."/>
            <person name="Maruyama S."/>
            <person name="Arias M.C."/>
            <person name="Ball S.G."/>
            <person name="Gile G.H."/>
            <person name="Hirakawa Y."/>
            <person name="Hopkins J.F."/>
            <person name="Kuo A."/>
            <person name="Rensing S.A."/>
            <person name="Schmutz J."/>
            <person name="Symeonidi A."/>
            <person name="Elias M."/>
            <person name="Eveleigh R.J."/>
            <person name="Herman E.K."/>
            <person name="Klute M.J."/>
            <person name="Nakayama T."/>
            <person name="Obornik M."/>
            <person name="Reyes-Prieto A."/>
            <person name="Armbrust E.V."/>
            <person name="Aves S.J."/>
            <person name="Beiko R.G."/>
            <person name="Coutinho P."/>
            <person name="Dacks J.B."/>
            <person name="Durnford D.G."/>
            <person name="Fast N.M."/>
            <person name="Green B.R."/>
            <person name="Grisdale C.J."/>
            <person name="Hempel F."/>
            <person name="Henrissat B."/>
            <person name="Hoppner M.P."/>
            <person name="Ishida K."/>
            <person name="Kim E."/>
            <person name="Koreny L."/>
            <person name="Kroth P.G."/>
            <person name="Liu Y."/>
            <person name="Malik S.B."/>
            <person name="Maier U.G."/>
            <person name="McRose D."/>
            <person name="Mock T."/>
            <person name="Neilson J.A."/>
            <person name="Onodera N.T."/>
            <person name="Poole A.M."/>
            <person name="Pritham E.J."/>
            <person name="Richards T.A."/>
            <person name="Rocap G."/>
            <person name="Roy S.W."/>
            <person name="Sarai C."/>
            <person name="Schaack S."/>
            <person name="Shirato S."/>
            <person name="Slamovits C.H."/>
            <person name="Spencer D.F."/>
            <person name="Suzuki S."/>
            <person name="Worden A.Z."/>
            <person name="Zauner S."/>
            <person name="Barry K."/>
            <person name="Bell C."/>
            <person name="Bharti A.K."/>
            <person name="Crow J.A."/>
            <person name="Grimwood J."/>
            <person name="Kramer R."/>
            <person name="Lindquist E."/>
            <person name="Lucas S."/>
            <person name="Salamov A."/>
            <person name="McFadden G.I."/>
            <person name="Lane C.E."/>
            <person name="Keeling P.J."/>
            <person name="Gray M.W."/>
            <person name="Grigoriev I.V."/>
            <person name="Archibald J.M."/>
        </authorList>
    </citation>
    <scope>NUCLEOTIDE SEQUENCE</scope>
    <source>
        <strain evidence="1 3">CCMP2712</strain>
    </source>
</reference>
<name>L1IZ49_GUITC</name>
<dbReference type="RefSeq" id="XP_005828528.1">
    <property type="nucleotide sequence ID" value="XM_005828471.1"/>
</dbReference>
<proteinExistence type="predicted"/>
<evidence type="ECO:0000313" key="2">
    <source>
        <dbReference type="EnsemblProtists" id="EKX41548"/>
    </source>
</evidence>
<reference evidence="2" key="3">
    <citation type="submission" date="2015-06" db="UniProtKB">
        <authorList>
            <consortium name="EnsemblProtists"/>
        </authorList>
    </citation>
    <scope>IDENTIFICATION</scope>
</reference>
<dbReference type="AlphaFoldDB" id="L1IZ49"/>
<protein>
    <submittedName>
        <fullName evidence="1 2">Uncharacterized protein</fullName>
    </submittedName>
</protein>
<dbReference type="EMBL" id="JH993022">
    <property type="protein sequence ID" value="EKX41548.1"/>
    <property type="molecule type" value="Genomic_DNA"/>
</dbReference>
<organism evidence="1">
    <name type="scientific">Guillardia theta (strain CCMP2712)</name>
    <name type="common">Cryptophyte</name>
    <dbReference type="NCBI Taxonomy" id="905079"/>
    <lineage>
        <taxon>Eukaryota</taxon>
        <taxon>Cryptophyceae</taxon>
        <taxon>Pyrenomonadales</taxon>
        <taxon>Geminigeraceae</taxon>
        <taxon>Guillardia</taxon>
    </lineage>
</organism>
<keyword evidence="3" id="KW-1185">Reference proteome</keyword>
<dbReference type="HOGENOM" id="CLU_1182097_0_0_1"/>
<dbReference type="KEGG" id="gtt:GUITHDRAFT_112260"/>
<dbReference type="PaxDb" id="55529-EKX41548"/>
<dbReference type="EnsemblProtists" id="EKX41548">
    <property type="protein sequence ID" value="EKX41548"/>
    <property type="gene ID" value="GUITHDRAFT_112260"/>
</dbReference>
<sequence>MGNEHSNLACCGRDHESDEAYLITQARHENSEILKARMLSMQKPYSMGKGDLHDPRLRNGMTSISRTSLQSAISLLNYQDSGNNDDDKSVATTPRVLSFQSTKAPILSPRSAAITLHMACRKNKSKRGSYLQSMREEDQLSDYIATVDTIGCRLAEETQDEKRIPPAQLQEKVPVNVEQESDAEEICQGQQEEVKWIPQIRALEPEVDTCLDLVKDVRRLRQERSAPGSPLAVSD</sequence>
<gene>
    <name evidence="1" type="ORF">GUITHDRAFT_112260</name>
</gene>
<dbReference type="GeneID" id="17298296"/>
<accession>L1IZ49</accession>